<keyword evidence="2" id="KW-1185">Reference proteome</keyword>
<sequence length="72" mass="8364">MLRNKKSEDEEDKVEAKNALEKYAYNMCNTIKDEKIASKLDSADKKIEDAVDCDIQWQRTWPEETDEAAVQP</sequence>
<comment type="caution">
    <text evidence="1">The sequence shown here is derived from an EMBL/GenBank/DDBJ whole genome shotgun (WGS) entry which is preliminary data.</text>
</comment>
<gene>
    <name evidence="1" type="ORF">EJB05_25602</name>
</gene>
<reference evidence="1 2" key="1">
    <citation type="journal article" date="2019" name="Sci. Rep.">
        <title>A high-quality genome of Eragrostis curvula grass provides insights into Poaceae evolution and supports new strategies to enhance forage quality.</title>
        <authorList>
            <person name="Carballo J."/>
            <person name="Santos B.A.C.M."/>
            <person name="Zappacosta D."/>
            <person name="Garbus I."/>
            <person name="Selva J.P."/>
            <person name="Gallo C.A."/>
            <person name="Diaz A."/>
            <person name="Albertini E."/>
            <person name="Caccamo M."/>
            <person name="Echenique V."/>
        </authorList>
    </citation>
    <scope>NUCLEOTIDE SEQUENCE [LARGE SCALE GENOMIC DNA]</scope>
    <source>
        <strain evidence="2">cv. Victoria</strain>
        <tissue evidence="1">Leaf</tissue>
    </source>
</reference>
<dbReference type="InterPro" id="IPR029048">
    <property type="entry name" value="HSP70_C_sf"/>
</dbReference>
<dbReference type="SUPFAM" id="SSF100934">
    <property type="entry name" value="Heat shock protein 70kD (HSP70), C-terminal subdomain"/>
    <property type="match status" value="1"/>
</dbReference>
<proteinExistence type="predicted"/>
<dbReference type="Gramene" id="TVU23249">
    <property type="protein sequence ID" value="TVU23249"/>
    <property type="gene ID" value="EJB05_25602"/>
</dbReference>
<protein>
    <submittedName>
        <fullName evidence="1">Uncharacterized protein</fullName>
    </submittedName>
</protein>
<dbReference type="Proteomes" id="UP000324897">
    <property type="component" value="Chromosome 2"/>
</dbReference>
<dbReference type="AlphaFoldDB" id="A0A5J9UHK0"/>
<evidence type="ECO:0000313" key="2">
    <source>
        <dbReference type="Proteomes" id="UP000324897"/>
    </source>
</evidence>
<evidence type="ECO:0000313" key="1">
    <source>
        <dbReference type="EMBL" id="TVU23249.1"/>
    </source>
</evidence>
<dbReference type="OrthoDB" id="3789372at2759"/>
<name>A0A5J9UHK0_9POAL</name>
<accession>A0A5J9UHK0</accession>
<organism evidence="1 2">
    <name type="scientific">Eragrostis curvula</name>
    <name type="common">weeping love grass</name>
    <dbReference type="NCBI Taxonomy" id="38414"/>
    <lineage>
        <taxon>Eukaryota</taxon>
        <taxon>Viridiplantae</taxon>
        <taxon>Streptophyta</taxon>
        <taxon>Embryophyta</taxon>
        <taxon>Tracheophyta</taxon>
        <taxon>Spermatophyta</taxon>
        <taxon>Magnoliopsida</taxon>
        <taxon>Liliopsida</taxon>
        <taxon>Poales</taxon>
        <taxon>Poaceae</taxon>
        <taxon>PACMAD clade</taxon>
        <taxon>Chloridoideae</taxon>
        <taxon>Eragrostideae</taxon>
        <taxon>Eragrostidinae</taxon>
        <taxon>Eragrostis</taxon>
    </lineage>
</organism>
<dbReference type="Gene3D" id="1.20.1270.10">
    <property type="match status" value="1"/>
</dbReference>
<dbReference type="EMBL" id="RWGY01000013">
    <property type="protein sequence ID" value="TVU23249.1"/>
    <property type="molecule type" value="Genomic_DNA"/>
</dbReference>